<dbReference type="InterPro" id="IPR039426">
    <property type="entry name" value="TonB-dep_rcpt-like"/>
</dbReference>
<dbReference type="InterPro" id="IPR012910">
    <property type="entry name" value="Plug_dom"/>
</dbReference>
<gene>
    <name evidence="16" type="ORF">MNKW57_22690</name>
</gene>
<comment type="similarity">
    <text evidence="11 12">Belongs to the TonB-dependent receptor family.</text>
</comment>
<keyword evidence="2 11" id="KW-0813">Transport</keyword>
<dbReference type="SUPFAM" id="SSF56935">
    <property type="entry name" value="Porins"/>
    <property type="match status" value="1"/>
</dbReference>
<evidence type="ECO:0000256" key="7">
    <source>
        <dbReference type="ARBA" id="ARBA00023065"/>
    </source>
</evidence>
<dbReference type="Gene3D" id="2.40.170.20">
    <property type="entry name" value="TonB-dependent receptor, beta-barrel domain"/>
    <property type="match status" value="2"/>
</dbReference>
<name>A0ABQ6M0S7_9GAMM</name>
<keyword evidence="13" id="KW-0732">Signal</keyword>
<evidence type="ECO:0000256" key="12">
    <source>
        <dbReference type="RuleBase" id="RU003357"/>
    </source>
</evidence>
<keyword evidence="9 11" id="KW-0472">Membrane</keyword>
<evidence type="ECO:0000256" key="5">
    <source>
        <dbReference type="ARBA" id="ARBA00022692"/>
    </source>
</evidence>
<dbReference type="PANTHER" id="PTHR32552:SF81">
    <property type="entry name" value="TONB-DEPENDENT OUTER MEMBRANE RECEPTOR"/>
    <property type="match status" value="1"/>
</dbReference>
<dbReference type="RefSeq" id="WP_285764560.1">
    <property type="nucleotide sequence ID" value="NZ_BSYJ01000004.1"/>
</dbReference>
<keyword evidence="5 11" id="KW-0812">Transmembrane</keyword>
<dbReference type="InterPro" id="IPR000531">
    <property type="entry name" value="Beta-barrel_TonB"/>
</dbReference>
<evidence type="ECO:0000256" key="10">
    <source>
        <dbReference type="ARBA" id="ARBA00023237"/>
    </source>
</evidence>
<dbReference type="PROSITE" id="PS52016">
    <property type="entry name" value="TONB_DEPENDENT_REC_3"/>
    <property type="match status" value="1"/>
</dbReference>
<keyword evidence="17" id="KW-1185">Reference proteome</keyword>
<keyword evidence="3 11" id="KW-1134">Transmembrane beta strand</keyword>
<evidence type="ECO:0000313" key="17">
    <source>
        <dbReference type="Proteomes" id="UP001224392"/>
    </source>
</evidence>
<dbReference type="InterPro" id="IPR036942">
    <property type="entry name" value="Beta-barrel_TonB_sf"/>
</dbReference>
<dbReference type="Pfam" id="PF07715">
    <property type="entry name" value="Plug"/>
    <property type="match status" value="1"/>
</dbReference>
<evidence type="ECO:0000256" key="11">
    <source>
        <dbReference type="PROSITE-ProRule" id="PRU01360"/>
    </source>
</evidence>
<sequence>MHFLKKPLTVALAIANLGVATALAQEAEPAKEEKSTGLLEEVTVTATKRETDLMDTPVAITAFSQAQLERAGATNVRDLAGLVPNLDIGYEQDQASPVISMRGVRSTNTSELGDPSVGLHMDGIYSPRPQGAMALMFDVERVEALRGPQGTLFGRNSTVGVVNVISRRPDTESFEANVGVELGSWDNQVMKGVMNLPVSDTFALRASFIQQTRDSYLDGYYDPNQWDRRRLPGYAQNAPDLVGDAQTLIQDRNWWGTKKELVKADGEDFYNNIDQYAFRLAALWEPTEKISWLTSIEKYQDQGAGSINTLDCDKLELAGNSCENIYGPGADQYTVAVNTPGELDLSIESFRSSFRWDFSDEMAFIYNAGYAVQDRSNLVDIDAGVTDWDMEIWFVDTEYASQSHELQLQSTGDGKLQWIAGAFYFKEKNDMDGLFNAHMNDSAFWDQPNRTLESEAVFGQMTYELTEKLFLTAGYRYSKDTKQDVGGRNLSCNRDWGLGEGDAGFPGCYPAWVWADGLDADDYFNQYSADHFANPDIYSVATNNDNKGSWSDSTFRLGLDYDLTDDVMLYAYVADGFKAGGIGDVVVEYLQDPLTAEYATDENGEQIIEQVYQQNYDPERVTTFEIGAKGSFFDGSLNLAATYFLSDYTDMQLAAPESVHDVYAIEQNPDSDNFGEVITNGVVVYNTRNAAESMIQGVEVEFQWAPIENGVFGGYVTWLDTEITSDFETRWNFANRELFEIPDYGLAHSNENPLLYRNLKGNELAASPEFALTINYAHTFELGNGDRIIPFVNVHWEDDSYLSYWNVDKHDFPTPTPEAFSDTREAFTTVDVSIRYVTADDKISAELFGYNVTDEIIPYWASAGDGVVRAPMSVPANYGVRFNYTF</sequence>
<evidence type="ECO:0000259" key="14">
    <source>
        <dbReference type="Pfam" id="PF00593"/>
    </source>
</evidence>
<comment type="caution">
    <text evidence="16">The sequence shown here is derived from an EMBL/GenBank/DDBJ whole genome shotgun (WGS) entry which is preliminary data.</text>
</comment>
<evidence type="ECO:0000313" key="16">
    <source>
        <dbReference type="EMBL" id="GMG87948.1"/>
    </source>
</evidence>
<evidence type="ECO:0000256" key="3">
    <source>
        <dbReference type="ARBA" id="ARBA00022452"/>
    </source>
</evidence>
<comment type="subcellular location">
    <subcellularLocation>
        <location evidence="1 11">Cell outer membrane</location>
        <topology evidence="1 11">Multi-pass membrane protein</topology>
    </subcellularLocation>
</comment>
<protein>
    <recommendedName>
        <fullName evidence="18">TonB-dependent receptor</fullName>
    </recommendedName>
</protein>
<evidence type="ECO:0000256" key="6">
    <source>
        <dbReference type="ARBA" id="ARBA00023004"/>
    </source>
</evidence>
<keyword evidence="4" id="KW-0410">Iron transport</keyword>
<keyword evidence="7" id="KW-0406">Ion transport</keyword>
<keyword evidence="8 12" id="KW-0798">TonB box</keyword>
<feature type="domain" description="TonB-dependent receptor-like beta-barrel" evidence="14">
    <location>
        <begin position="342"/>
        <end position="851"/>
    </location>
</feature>
<keyword evidence="10 11" id="KW-0998">Cell outer membrane</keyword>
<evidence type="ECO:0000259" key="15">
    <source>
        <dbReference type="Pfam" id="PF07715"/>
    </source>
</evidence>
<dbReference type="Proteomes" id="UP001224392">
    <property type="component" value="Unassembled WGS sequence"/>
</dbReference>
<dbReference type="EMBL" id="BSYJ01000004">
    <property type="protein sequence ID" value="GMG87948.1"/>
    <property type="molecule type" value="Genomic_DNA"/>
</dbReference>
<dbReference type="Pfam" id="PF00593">
    <property type="entry name" value="TonB_dep_Rec_b-barrel"/>
    <property type="match status" value="1"/>
</dbReference>
<keyword evidence="6" id="KW-0408">Iron</keyword>
<evidence type="ECO:0000256" key="4">
    <source>
        <dbReference type="ARBA" id="ARBA00022496"/>
    </source>
</evidence>
<evidence type="ECO:0000256" key="8">
    <source>
        <dbReference type="ARBA" id="ARBA00023077"/>
    </source>
</evidence>
<feature type="chain" id="PRO_5045042957" description="TonB-dependent receptor" evidence="13">
    <location>
        <begin position="25"/>
        <end position="886"/>
    </location>
</feature>
<proteinExistence type="inferred from homology"/>
<dbReference type="PANTHER" id="PTHR32552">
    <property type="entry name" value="FERRICHROME IRON RECEPTOR-RELATED"/>
    <property type="match status" value="1"/>
</dbReference>
<accession>A0ABQ6M0S7</accession>
<evidence type="ECO:0008006" key="18">
    <source>
        <dbReference type="Google" id="ProtNLM"/>
    </source>
</evidence>
<evidence type="ECO:0000256" key="13">
    <source>
        <dbReference type="SAM" id="SignalP"/>
    </source>
</evidence>
<organism evidence="16 17">
    <name type="scientific">Biformimicrobium ophioploci</name>
    <dbReference type="NCBI Taxonomy" id="3036711"/>
    <lineage>
        <taxon>Bacteria</taxon>
        <taxon>Pseudomonadati</taxon>
        <taxon>Pseudomonadota</taxon>
        <taxon>Gammaproteobacteria</taxon>
        <taxon>Cellvibrionales</taxon>
        <taxon>Microbulbiferaceae</taxon>
        <taxon>Biformimicrobium</taxon>
    </lineage>
</organism>
<evidence type="ECO:0000256" key="2">
    <source>
        <dbReference type="ARBA" id="ARBA00022448"/>
    </source>
</evidence>
<evidence type="ECO:0000256" key="1">
    <source>
        <dbReference type="ARBA" id="ARBA00004571"/>
    </source>
</evidence>
<feature type="domain" description="TonB-dependent receptor plug" evidence="15">
    <location>
        <begin position="53"/>
        <end position="161"/>
    </location>
</feature>
<feature type="signal peptide" evidence="13">
    <location>
        <begin position="1"/>
        <end position="24"/>
    </location>
</feature>
<reference evidence="16 17" key="1">
    <citation type="submission" date="2023-04" db="EMBL/GenBank/DDBJ databases">
        <title>Marinobulbifer ophiurae gen. nov., sp. Nov., isolate from tissue of brittle star Ophioplocus japonicus.</title>
        <authorList>
            <person name="Kawano K."/>
            <person name="Sawayama S."/>
            <person name="Nakagawa S."/>
        </authorList>
    </citation>
    <scope>NUCLEOTIDE SEQUENCE [LARGE SCALE GENOMIC DNA]</scope>
    <source>
        <strain evidence="16 17">NKW57</strain>
    </source>
</reference>
<evidence type="ECO:0000256" key="9">
    <source>
        <dbReference type="ARBA" id="ARBA00023136"/>
    </source>
</evidence>